<dbReference type="Gene3D" id="3.30.420.40">
    <property type="match status" value="2"/>
</dbReference>
<dbReference type="SUPFAM" id="SSF53067">
    <property type="entry name" value="Actin-like ATPase domain"/>
    <property type="match status" value="2"/>
</dbReference>
<comment type="pathway">
    <text evidence="7">Polyol metabolism; glycerol degradation via glycerol kinase pathway; sn-glycerol 3-phosphate from glycerol: step 1/1.</text>
</comment>
<evidence type="ECO:0000259" key="10">
    <source>
        <dbReference type="Pfam" id="PF02782"/>
    </source>
</evidence>
<feature type="binding site" evidence="7">
    <location>
        <position position="23"/>
    </location>
    <ligand>
        <name>ADP</name>
        <dbReference type="ChEBI" id="CHEBI:456216"/>
    </ligand>
</feature>
<feature type="binding site" evidence="7">
    <location>
        <position position="23"/>
    </location>
    <ligand>
        <name>sn-glycerol 3-phosphate</name>
        <dbReference type="ChEBI" id="CHEBI:57597"/>
    </ligand>
</feature>
<keyword evidence="3 7" id="KW-0547">Nucleotide-binding</keyword>
<feature type="binding site" evidence="7">
    <location>
        <position position="421"/>
    </location>
    <ligand>
        <name>ADP</name>
        <dbReference type="ChEBI" id="CHEBI:456216"/>
    </ligand>
</feature>
<dbReference type="EMBL" id="QRAY01000014">
    <property type="protein sequence ID" value="RDS59062.1"/>
    <property type="molecule type" value="Genomic_DNA"/>
</dbReference>
<accession>A0ABX9I3G0</accession>
<feature type="modified residue" description="Phosphohistidine; by HPr" evidence="7">
    <location>
        <position position="241"/>
    </location>
</feature>
<dbReference type="NCBIfam" id="NF000756">
    <property type="entry name" value="PRK00047.1"/>
    <property type="match status" value="1"/>
</dbReference>
<feature type="binding site" evidence="7">
    <location>
        <position position="277"/>
    </location>
    <ligand>
        <name>ATP</name>
        <dbReference type="ChEBI" id="CHEBI:30616"/>
    </ligand>
</feature>
<sequence length="514" mass="56371">MCKSSNGGILTMPKYVLSIDEGTTSTRAVIYDKKGKVIASAQREITMFYPEPGWVEQDANEIWIAVQAVIATALIQSGIHPGDIAGVGITNQRETTIVWDKETGLPIYNAVVWQSRQTAPIAEKLIADGYQDMIQEKTGLILDAYFSATKIRFILDQVSGAQSRAENGELLFGTIDSWLVWKLTGGEVHITDYTNASRTMMFDIKNLKWDQDLLNLLNIPSQMLPEVRQSSEIYGTAIPVHFFGAEVPIAGIAGDQQAALFGQLALDKGDVKNTYGTGAFVVMNTGDDVNISKNGLLTTIAYGMDGKVTYALEGSVFVAGSALQWLRDGMRVIEQSPESEDMAKASTDEDEVYVVPAFTGLGAPYWDSESRGSVFGLTRGTTREDFVKATLQSLAYQSRDVVDVMRKETGLDIAKLHVDGGASMNNYLMQFQSDLLQTEVSRPANVETTAIGSAFLAGLAVGFWKDVDELKTMTQQSTEFKPEMAEDDADELYEGWQLAVKATQTFKPKKRGKK</sequence>
<feature type="binding site" evidence="7">
    <location>
        <position position="145"/>
    </location>
    <ligand>
        <name>sn-glycerol 3-phosphate</name>
        <dbReference type="ChEBI" id="CHEBI:57597"/>
    </ligand>
</feature>
<keyword evidence="7" id="KW-0597">Phosphoprotein</keyword>
<feature type="binding site" evidence="7">
    <location>
        <position position="324"/>
    </location>
    <ligand>
        <name>ATP</name>
        <dbReference type="ChEBI" id="CHEBI:30616"/>
    </ligand>
</feature>
<feature type="domain" description="Carbohydrate kinase FGGY N-terminal" evidence="9">
    <location>
        <begin position="15"/>
        <end position="262"/>
    </location>
</feature>
<evidence type="ECO:0000313" key="11">
    <source>
        <dbReference type="EMBL" id="RDS59062.1"/>
    </source>
</evidence>
<feature type="binding site" evidence="7">
    <location>
        <position position="277"/>
    </location>
    <ligand>
        <name>ADP</name>
        <dbReference type="ChEBI" id="CHEBI:456216"/>
    </ligand>
</feature>
<evidence type="ECO:0000313" key="12">
    <source>
        <dbReference type="Proteomes" id="UP000254492"/>
    </source>
</evidence>
<dbReference type="NCBIfam" id="TIGR01311">
    <property type="entry name" value="glycerol_kin"/>
    <property type="match status" value="1"/>
</dbReference>
<comment type="caution">
    <text evidence="11">The sequence shown here is derived from an EMBL/GenBank/DDBJ whole genome shotgun (WGS) entry which is preliminary data.</text>
</comment>
<feature type="binding site" evidence="7">
    <location>
        <position position="93"/>
    </location>
    <ligand>
        <name>glycerol</name>
        <dbReference type="ChEBI" id="CHEBI:17754"/>
    </ligand>
</feature>
<evidence type="ECO:0000256" key="6">
    <source>
        <dbReference type="ARBA" id="ARBA00022840"/>
    </source>
</evidence>
<dbReference type="PROSITE" id="PS00445">
    <property type="entry name" value="FGGY_KINASES_2"/>
    <property type="match status" value="1"/>
</dbReference>
<feature type="binding site" evidence="7">
    <location>
        <position position="93"/>
    </location>
    <ligand>
        <name>sn-glycerol 3-phosphate</name>
        <dbReference type="ChEBI" id="CHEBI:57597"/>
    </ligand>
</feature>
<dbReference type="Pfam" id="PF00370">
    <property type="entry name" value="FGGY_N"/>
    <property type="match status" value="1"/>
</dbReference>
<feature type="binding site" evidence="7">
    <location>
        <position position="255"/>
    </location>
    <ligand>
        <name>glycerol</name>
        <dbReference type="ChEBI" id="CHEBI:17754"/>
    </ligand>
</feature>
<gene>
    <name evidence="7 11" type="primary">glpK</name>
    <name evidence="11" type="ORF">DWV05_07745</name>
</gene>
<keyword evidence="4 7" id="KW-0418">Kinase</keyword>
<dbReference type="Pfam" id="PF02782">
    <property type="entry name" value="FGGY_C"/>
    <property type="match status" value="1"/>
</dbReference>
<comment type="catalytic activity">
    <reaction evidence="7">
        <text>glycerol + ATP = sn-glycerol 3-phosphate + ADP + H(+)</text>
        <dbReference type="Rhea" id="RHEA:21644"/>
        <dbReference type="ChEBI" id="CHEBI:15378"/>
        <dbReference type="ChEBI" id="CHEBI:17754"/>
        <dbReference type="ChEBI" id="CHEBI:30616"/>
        <dbReference type="ChEBI" id="CHEBI:57597"/>
        <dbReference type="ChEBI" id="CHEBI:456216"/>
        <dbReference type="EC" id="2.7.1.30"/>
    </reaction>
</comment>
<dbReference type="InterPro" id="IPR043129">
    <property type="entry name" value="ATPase_NBD"/>
</dbReference>
<proteinExistence type="inferred from homology"/>
<feature type="binding site" evidence="7">
    <location>
        <position position="23"/>
    </location>
    <ligand>
        <name>ATP</name>
        <dbReference type="ChEBI" id="CHEBI:30616"/>
    </ligand>
</feature>
<dbReference type="InterPro" id="IPR018484">
    <property type="entry name" value="FGGY_N"/>
</dbReference>
<dbReference type="InterPro" id="IPR018483">
    <property type="entry name" value="Carb_kinase_FGGY_CS"/>
</dbReference>
<dbReference type="CDD" id="cd07786">
    <property type="entry name" value="FGGY_EcGK_like"/>
    <property type="match status" value="1"/>
</dbReference>
<feature type="domain" description="Carbohydrate kinase FGGY C-terminal" evidence="10">
    <location>
        <begin position="272"/>
        <end position="460"/>
    </location>
</feature>
<feature type="binding site" evidence="7">
    <location>
        <position position="421"/>
    </location>
    <ligand>
        <name>ATP</name>
        <dbReference type="ChEBI" id="CHEBI:30616"/>
    </ligand>
</feature>
<protein>
    <recommendedName>
        <fullName evidence="7">Glycerol kinase</fullName>
        <ecNumber evidence="7">2.7.1.30</ecNumber>
    </recommendedName>
    <alternativeName>
        <fullName evidence="7">ATP:glycerol 3-phosphotransferase</fullName>
    </alternativeName>
    <alternativeName>
        <fullName evidence="7">Glycerokinase</fullName>
        <shortName evidence="7">GK</shortName>
    </alternativeName>
</protein>
<feature type="binding site" evidence="7">
    <location>
        <position position="94"/>
    </location>
    <ligand>
        <name>sn-glycerol 3-phosphate</name>
        <dbReference type="ChEBI" id="CHEBI:57597"/>
    </ligand>
</feature>
<dbReference type="HAMAP" id="MF_00186">
    <property type="entry name" value="Glycerol_kin"/>
    <property type="match status" value="1"/>
</dbReference>
<evidence type="ECO:0000259" key="9">
    <source>
        <dbReference type="Pfam" id="PF00370"/>
    </source>
</evidence>
<comment type="PTM">
    <text evidence="7">The phosphoenolpyruvate-dependent sugar phosphotransferase system (PTS), including enzyme I, and histidine-containing protein (HPr) are required for the phosphorylation, which leads to the activation of the enzyme.</text>
</comment>
<name>A0ABX9I3G0_9LACO</name>
<evidence type="ECO:0000256" key="7">
    <source>
        <dbReference type="HAMAP-Rule" id="MF_00186"/>
    </source>
</evidence>
<feature type="binding site" evidence="7">
    <location>
        <position position="25"/>
    </location>
    <ligand>
        <name>ATP</name>
        <dbReference type="ChEBI" id="CHEBI:30616"/>
    </ligand>
</feature>
<evidence type="ECO:0000256" key="5">
    <source>
        <dbReference type="ARBA" id="ARBA00022798"/>
    </source>
</evidence>
<keyword evidence="12" id="KW-1185">Reference proteome</keyword>
<keyword evidence="5 7" id="KW-0319">Glycerol metabolism</keyword>
<comment type="subunit">
    <text evidence="7">Homotetramer and homodimer (in equilibrium).</text>
</comment>
<evidence type="ECO:0000256" key="2">
    <source>
        <dbReference type="ARBA" id="ARBA00022679"/>
    </source>
</evidence>
<evidence type="ECO:0000256" key="4">
    <source>
        <dbReference type="ARBA" id="ARBA00022777"/>
    </source>
</evidence>
<feature type="binding site" evidence="7">
    <location>
        <position position="320"/>
    </location>
    <ligand>
        <name>ATP</name>
        <dbReference type="ChEBI" id="CHEBI:30616"/>
    </ligand>
</feature>
<reference evidence="11 12" key="1">
    <citation type="submission" date="2018-07" db="EMBL/GenBank/DDBJ databases">
        <title>Genome-based reclassification of Weissella jogaejeotgali as Weissella thailandensis.</title>
        <authorList>
            <person name="Chun J."/>
            <person name="Kim B.-Y."/>
            <person name="Kwak M.-J."/>
        </authorList>
    </citation>
    <scope>NUCLEOTIDE SEQUENCE [LARGE SCALE GENOMIC DNA]</scope>
    <source>
        <strain evidence="11 12">KCTC 3751</strain>
    </source>
</reference>
<feature type="binding site" evidence="7">
    <location>
        <position position="256"/>
    </location>
    <ligand>
        <name>glycerol</name>
        <dbReference type="ChEBI" id="CHEBI:17754"/>
    </ligand>
</feature>
<feature type="binding site" evidence="7">
    <location>
        <position position="255"/>
    </location>
    <ligand>
        <name>sn-glycerol 3-phosphate</name>
        <dbReference type="ChEBI" id="CHEBI:57597"/>
    </ligand>
</feature>
<dbReference type="PANTHER" id="PTHR10196:SF69">
    <property type="entry name" value="GLYCEROL KINASE"/>
    <property type="match status" value="1"/>
</dbReference>
<organism evidence="11 12">
    <name type="scientific">Weissella thailandensis</name>
    <dbReference type="NCBI Taxonomy" id="89061"/>
    <lineage>
        <taxon>Bacteria</taxon>
        <taxon>Bacillati</taxon>
        <taxon>Bacillota</taxon>
        <taxon>Bacilli</taxon>
        <taxon>Lactobacillales</taxon>
        <taxon>Lactobacillaceae</taxon>
        <taxon>Weissella</taxon>
    </lineage>
</organism>
<dbReference type="InterPro" id="IPR000577">
    <property type="entry name" value="Carb_kinase_FGGY"/>
</dbReference>
<feature type="binding site" evidence="7">
    <location>
        <position position="94"/>
    </location>
    <ligand>
        <name>glycerol</name>
        <dbReference type="ChEBI" id="CHEBI:17754"/>
    </ligand>
</feature>
<dbReference type="InterPro" id="IPR005999">
    <property type="entry name" value="Glycerol_kin"/>
</dbReference>
<dbReference type="Proteomes" id="UP000254492">
    <property type="component" value="Unassembled WGS sequence"/>
</dbReference>
<keyword evidence="2 7" id="KW-0808">Transferase</keyword>
<dbReference type="PIRSF" id="PIRSF000538">
    <property type="entry name" value="GlpK"/>
    <property type="match status" value="1"/>
</dbReference>
<dbReference type="EC" id="2.7.1.30" evidence="7"/>
<comment type="similarity">
    <text evidence="1 7 8">Belongs to the FGGY kinase family.</text>
</comment>
<feature type="binding site" evidence="7">
    <location>
        <position position="27"/>
    </location>
    <ligand>
        <name>ADP</name>
        <dbReference type="ChEBI" id="CHEBI:456216"/>
    </ligand>
</feature>
<feature type="binding site" evidence="7">
    <location>
        <position position="425"/>
    </location>
    <ligand>
        <name>ADP</name>
        <dbReference type="ChEBI" id="CHEBI:456216"/>
    </ligand>
</feature>
<evidence type="ECO:0000256" key="1">
    <source>
        <dbReference type="ARBA" id="ARBA00009156"/>
    </source>
</evidence>
<dbReference type="GO" id="GO:0004370">
    <property type="term" value="F:glycerol kinase activity"/>
    <property type="evidence" value="ECO:0007669"/>
    <property type="project" value="UniProtKB-EC"/>
</dbReference>
<feature type="binding site" evidence="7">
    <location>
        <position position="145"/>
    </location>
    <ligand>
        <name>glycerol</name>
        <dbReference type="ChEBI" id="CHEBI:17754"/>
    </ligand>
</feature>
<evidence type="ECO:0000256" key="8">
    <source>
        <dbReference type="RuleBase" id="RU003733"/>
    </source>
</evidence>
<evidence type="ECO:0000256" key="3">
    <source>
        <dbReference type="ARBA" id="ARBA00022741"/>
    </source>
</evidence>
<comment type="activity regulation">
    <text evidence="7">Activated by phosphorylation and inhibited by fructose 1,6-bisphosphate (FBP).</text>
</comment>
<comment type="function">
    <text evidence="7">Key enzyme in the regulation of glycerol uptake and metabolism. Catalyzes the phosphorylation of glycerol to yield sn-glycerol 3-phosphate.</text>
</comment>
<feature type="binding site" evidence="7">
    <location>
        <position position="320"/>
    </location>
    <ligand>
        <name>ADP</name>
        <dbReference type="ChEBI" id="CHEBI:456216"/>
    </ligand>
</feature>
<dbReference type="InterPro" id="IPR018485">
    <property type="entry name" value="FGGY_C"/>
</dbReference>
<dbReference type="PANTHER" id="PTHR10196">
    <property type="entry name" value="SUGAR KINASE"/>
    <property type="match status" value="1"/>
</dbReference>
<feature type="binding site" evidence="7">
    <location>
        <position position="24"/>
    </location>
    <ligand>
        <name>ATP</name>
        <dbReference type="ChEBI" id="CHEBI:30616"/>
    </ligand>
</feature>
<keyword evidence="6 7" id="KW-0067">ATP-binding</keyword>